<dbReference type="RefSeq" id="WP_054488191.1">
    <property type="nucleotide sequence ID" value="NZ_DFMD01000024.1"/>
</dbReference>
<dbReference type="Proteomes" id="UP000655994">
    <property type="component" value="Unassembled WGS sequence"/>
</dbReference>
<accession>A0A8I1GBJ5</accession>
<evidence type="ECO:0000313" key="1">
    <source>
        <dbReference type="EMBL" id="MBJ7267598.1"/>
    </source>
</evidence>
<dbReference type="Proteomes" id="UP000621390">
    <property type="component" value="Unassembled WGS sequence"/>
</dbReference>
<evidence type="ECO:0000313" key="3">
    <source>
        <dbReference type="Proteomes" id="UP000621390"/>
    </source>
</evidence>
<dbReference type="OrthoDB" id="6236500at2"/>
<keyword evidence="4" id="KW-1185">Reference proteome</keyword>
<comment type="caution">
    <text evidence="2">The sequence shown here is derived from an EMBL/GenBank/DDBJ whole genome shotgun (WGS) entry which is preliminary data.</text>
</comment>
<name>A0A8I1GBJ5_9GAMM</name>
<sequence length="507" mass="58048">MNKLTECCEKAGNLLKQHDIRQLYRLVQFIDEEYQQNRWPELLPIYAEQQYPEDNHAISEILAVCVNALKCGYQWSLHTHYRRILAAACISAKLNPDPGYWKQRQLRQSLWLSALETLTLSSPDIVVFRYWVEALTQVQLKRIEPSLAFFPLLNGDFRYRFWALLTQQDTFSVRLTGQKFSNEQNKQTAVLLGFEGKHAVVALIHKLDSPFYLSPEESANWQINNRALTNEQLNALSSHRLMKQEQQSSVQQTPRSLLKAINRYANANGALNAVIQQVNQLPFLANSLHAAVQQSERIGYSEASRMDLKQAYLWLGSKRASVILATAFLQHQFSLNTIPLHKNLMQKLGLLTTLLQRLSDTTSINLPTPAPLLALLSGSDLFRHPELIKSAKWPRPKYVEHCYSTSWVGSALDISDFRRSKQLVKRWQLPPATERLLDPDKEENDELSALFFLSHYLTLSTYYPDVSLSSSVKSLLKSSCQQLKIDADQLTKIKTKAAFDSHCYSPL</sequence>
<proteinExistence type="predicted"/>
<dbReference type="EMBL" id="JAEMOS010000038">
    <property type="protein sequence ID" value="MBJ7267598.1"/>
    <property type="molecule type" value="Genomic_DNA"/>
</dbReference>
<dbReference type="AlphaFoldDB" id="A0A8I1GBJ5"/>
<protein>
    <submittedName>
        <fullName evidence="2">Uncharacterized protein</fullName>
    </submittedName>
</protein>
<evidence type="ECO:0000313" key="2">
    <source>
        <dbReference type="EMBL" id="MBJ7315416.1"/>
    </source>
</evidence>
<reference evidence="2 4" key="1">
    <citation type="submission" date="2020-09" db="EMBL/GenBank/DDBJ databases">
        <title>Draft Genomes of Bacterial Isolates from North Pond Shallow Sediments.</title>
        <authorList>
            <person name="Kiel Reese B."/>
            <person name="Mullis M."/>
            <person name="Weisend R.E."/>
        </authorList>
    </citation>
    <scope>NUCLEOTIDE SEQUENCE</scope>
    <source>
        <strain evidence="2">KJE-2</strain>
        <strain evidence="1 4">KJE-3</strain>
    </source>
</reference>
<organism evidence="2 3">
    <name type="scientific">Idiomarina abyssalis</name>
    <dbReference type="NCBI Taxonomy" id="86102"/>
    <lineage>
        <taxon>Bacteria</taxon>
        <taxon>Pseudomonadati</taxon>
        <taxon>Pseudomonadota</taxon>
        <taxon>Gammaproteobacteria</taxon>
        <taxon>Alteromonadales</taxon>
        <taxon>Idiomarinaceae</taxon>
        <taxon>Idiomarina</taxon>
    </lineage>
</organism>
<dbReference type="EMBL" id="JAEMOP010000002">
    <property type="protein sequence ID" value="MBJ7315416.1"/>
    <property type="molecule type" value="Genomic_DNA"/>
</dbReference>
<evidence type="ECO:0000313" key="4">
    <source>
        <dbReference type="Proteomes" id="UP000655994"/>
    </source>
</evidence>
<gene>
    <name evidence="1" type="ORF">JHC10_11695</name>
    <name evidence="2" type="ORF">JHC11_05350</name>
</gene>